<evidence type="ECO:0000313" key="2">
    <source>
        <dbReference type="EMBL" id="KAF2427672.1"/>
    </source>
</evidence>
<dbReference type="Gene3D" id="3.10.180.10">
    <property type="entry name" value="2,3-Dihydroxybiphenyl 1,2-Dioxygenase, domain 1"/>
    <property type="match status" value="1"/>
</dbReference>
<dbReference type="OrthoDB" id="408973at2759"/>
<keyword evidence="3" id="KW-1185">Reference proteome</keyword>
<evidence type="ECO:0000259" key="1">
    <source>
        <dbReference type="Pfam" id="PF13468"/>
    </source>
</evidence>
<proteinExistence type="predicted"/>
<comment type="caution">
    <text evidence="2">The sequence shown here is derived from an EMBL/GenBank/DDBJ whole genome shotgun (WGS) entry which is preliminary data.</text>
</comment>
<feature type="domain" description="Glyoxalase-like" evidence="1">
    <location>
        <begin position="17"/>
        <end position="192"/>
    </location>
</feature>
<dbReference type="PANTHER" id="PTHR40265:SF1">
    <property type="entry name" value="GLYOXALASE-LIKE DOMAIN-CONTAINING PROTEIN"/>
    <property type="match status" value="1"/>
</dbReference>
<dbReference type="Pfam" id="PF13468">
    <property type="entry name" value="Glyoxalase_3"/>
    <property type="match status" value="1"/>
</dbReference>
<dbReference type="AlphaFoldDB" id="A0A9P4TWV5"/>
<organism evidence="2 3">
    <name type="scientific">Tothia fuscella</name>
    <dbReference type="NCBI Taxonomy" id="1048955"/>
    <lineage>
        <taxon>Eukaryota</taxon>
        <taxon>Fungi</taxon>
        <taxon>Dikarya</taxon>
        <taxon>Ascomycota</taxon>
        <taxon>Pezizomycotina</taxon>
        <taxon>Dothideomycetes</taxon>
        <taxon>Pleosporomycetidae</taxon>
        <taxon>Venturiales</taxon>
        <taxon>Cylindrosympodiaceae</taxon>
        <taxon>Tothia</taxon>
    </lineage>
</organism>
<dbReference type="InterPro" id="IPR025870">
    <property type="entry name" value="Glyoxalase-like_dom"/>
</dbReference>
<dbReference type="PANTHER" id="PTHR40265">
    <property type="entry name" value="BLL2707 PROTEIN"/>
    <property type="match status" value="1"/>
</dbReference>
<dbReference type="InterPro" id="IPR029068">
    <property type="entry name" value="Glyas_Bleomycin-R_OHBP_Dase"/>
</dbReference>
<sequence length="286" mass="31574">MPAVGLPAIHKPLMATLDHIIILVPYSLLSNPSAFSSAFTIYPGGRHADNLTENVLILLKDDVYLELIAFTPGSESKRKNHWWGNKTEGMIIDWALTSSDVRDVEIVNDKLTPELRYSKPVAGGRTRPDGTDVKWKVTFPSTEVVRGALPFWCHDVTPRENRVPLKGSAKYTDHPSRAVGIKSITLAAPSDDVPRLKNAYSDILGVNEVYNKDARYEYTIKSPVEGFGNPTIAFNTAISTMEVKAVKHNGGPGICELVLRVDGEGQVPQPLEEKIGDGTIRIRFER</sequence>
<dbReference type="Proteomes" id="UP000800235">
    <property type="component" value="Unassembled WGS sequence"/>
</dbReference>
<accession>A0A9P4TWV5</accession>
<protein>
    <recommendedName>
        <fullName evidence="1">Glyoxalase-like domain-containing protein</fullName>
    </recommendedName>
</protein>
<reference evidence="2" key="1">
    <citation type="journal article" date="2020" name="Stud. Mycol.">
        <title>101 Dothideomycetes genomes: a test case for predicting lifestyles and emergence of pathogens.</title>
        <authorList>
            <person name="Haridas S."/>
            <person name="Albert R."/>
            <person name="Binder M."/>
            <person name="Bloem J."/>
            <person name="Labutti K."/>
            <person name="Salamov A."/>
            <person name="Andreopoulos B."/>
            <person name="Baker S."/>
            <person name="Barry K."/>
            <person name="Bills G."/>
            <person name="Bluhm B."/>
            <person name="Cannon C."/>
            <person name="Castanera R."/>
            <person name="Culley D."/>
            <person name="Daum C."/>
            <person name="Ezra D."/>
            <person name="Gonzalez J."/>
            <person name="Henrissat B."/>
            <person name="Kuo A."/>
            <person name="Liang C."/>
            <person name="Lipzen A."/>
            <person name="Lutzoni F."/>
            <person name="Magnuson J."/>
            <person name="Mondo S."/>
            <person name="Nolan M."/>
            <person name="Ohm R."/>
            <person name="Pangilinan J."/>
            <person name="Park H.-J."/>
            <person name="Ramirez L."/>
            <person name="Alfaro M."/>
            <person name="Sun H."/>
            <person name="Tritt A."/>
            <person name="Yoshinaga Y."/>
            <person name="Zwiers L.-H."/>
            <person name="Turgeon B."/>
            <person name="Goodwin S."/>
            <person name="Spatafora J."/>
            <person name="Crous P."/>
            <person name="Grigoriev I."/>
        </authorList>
    </citation>
    <scope>NUCLEOTIDE SEQUENCE</scope>
    <source>
        <strain evidence="2">CBS 130266</strain>
    </source>
</reference>
<evidence type="ECO:0000313" key="3">
    <source>
        <dbReference type="Proteomes" id="UP000800235"/>
    </source>
</evidence>
<name>A0A9P4TWV5_9PEZI</name>
<gene>
    <name evidence="2" type="ORF">EJ08DRAFT_680818</name>
</gene>
<dbReference type="EMBL" id="MU007058">
    <property type="protein sequence ID" value="KAF2427672.1"/>
    <property type="molecule type" value="Genomic_DNA"/>
</dbReference>